<dbReference type="Proteomes" id="UP000642509">
    <property type="component" value="Unassembled WGS sequence"/>
</dbReference>
<dbReference type="Gene3D" id="3.40.50.2300">
    <property type="match status" value="1"/>
</dbReference>
<gene>
    <name evidence="4" type="ORF">GCM10010977_29330</name>
</gene>
<evidence type="ECO:0000313" key="5">
    <source>
        <dbReference type="Proteomes" id="UP000642509"/>
    </source>
</evidence>
<keyword evidence="5" id="KW-1185">Reference proteome</keyword>
<keyword evidence="1" id="KW-0059">Arsenical resistance</keyword>
<dbReference type="Pfam" id="PF01451">
    <property type="entry name" value="LMWPc"/>
    <property type="match status" value="1"/>
</dbReference>
<feature type="domain" description="Phosphotyrosine protein phosphatase I" evidence="3">
    <location>
        <begin position="207"/>
        <end position="332"/>
    </location>
</feature>
<dbReference type="SMART" id="SM00226">
    <property type="entry name" value="LMWPc"/>
    <property type="match status" value="1"/>
</dbReference>
<dbReference type="InterPro" id="IPR036388">
    <property type="entry name" value="WH-like_DNA-bd_sf"/>
</dbReference>
<feature type="region of interest" description="Disordered" evidence="2">
    <location>
        <begin position="95"/>
        <end position="134"/>
    </location>
</feature>
<proteinExistence type="predicted"/>
<dbReference type="NCBIfam" id="NF046112">
    <property type="entry name" value="MSMEG_6209_Nter"/>
    <property type="match status" value="1"/>
</dbReference>
<dbReference type="InterPro" id="IPR048716">
    <property type="entry name" value="Phosphatase-like_N"/>
</dbReference>
<dbReference type="PANTHER" id="PTHR43428:SF1">
    <property type="entry name" value="ARSENATE REDUCTASE"/>
    <property type="match status" value="1"/>
</dbReference>
<dbReference type="InterPro" id="IPR036390">
    <property type="entry name" value="WH_DNA-bd_sf"/>
</dbReference>
<evidence type="ECO:0000313" key="4">
    <source>
        <dbReference type="EMBL" id="GGO48828.1"/>
    </source>
</evidence>
<feature type="compositionally biased region" description="Pro residues" evidence="2">
    <location>
        <begin position="120"/>
        <end position="134"/>
    </location>
</feature>
<accession>A0ABQ2MD45</accession>
<evidence type="ECO:0000256" key="1">
    <source>
        <dbReference type="ARBA" id="ARBA00022849"/>
    </source>
</evidence>
<dbReference type="EMBL" id="BMLQ01000010">
    <property type="protein sequence ID" value="GGO48828.1"/>
    <property type="molecule type" value="Genomic_DNA"/>
</dbReference>
<reference evidence="5" key="1">
    <citation type="journal article" date="2019" name="Int. J. Syst. Evol. Microbiol.">
        <title>The Global Catalogue of Microorganisms (GCM) 10K type strain sequencing project: providing services to taxonomists for standard genome sequencing and annotation.</title>
        <authorList>
            <consortium name="The Broad Institute Genomics Platform"/>
            <consortium name="The Broad Institute Genome Sequencing Center for Infectious Disease"/>
            <person name="Wu L."/>
            <person name="Ma J."/>
        </authorList>
    </citation>
    <scope>NUCLEOTIDE SEQUENCE [LARGE SCALE GENOMIC DNA]</scope>
    <source>
        <strain evidence="5">CGMCC 1.7064</strain>
    </source>
</reference>
<dbReference type="SUPFAM" id="SSF46785">
    <property type="entry name" value="Winged helix' DNA-binding domain"/>
    <property type="match status" value="1"/>
</dbReference>
<sequence length="343" mass="37279">MDPTEALDRARQVLVLAHPERLSVLSLLTSLPDYSASAAGIAETLGIAPEAVDEALDALAQAGLVHWQRGDRAGDPRVSPTADAWIRFSSLLDKRPGPGPLPTDAPGVQSGVGSDDRPLGPHPVPGPTPPPGQEVPPVIHRIADQLAHRFSATFSAETVHRYVRETYFLLRSRSRVQRYLASLTSRFATERLHALALARGIEMRPVPQVLFVCVANSHRSQIAASILKFIGGDQVHVRSAGSAPATDIAPEVVEVLDEIGCSLLGEFPKPLTDEIVQASDVVITMGCGDACPVYPGRIYLDWAIEVPPTHDLQAQRVMRDEIQHRVEDLWRSLSPSRSEHHQP</sequence>
<organism evidence="4 5">
    <name type="scientific">Citricoccus zhacaiensis</name>
    <dbReference type="NCBI Taxonomy" id="489142"/>
    <lineage>
        <taxon>Bacteria</taxon>
        <taxon>Bacillati</taxon>
        <taxon>Actinomycetota</taxon>
        <taxon>Actinomycetes</taxon>
        <taxon>Micrococcales</taxon>
        <taxon>Micrococcaceae</taxon>
        <taxon>Citricoccus</taxon>
    </lineage>
</organism>
<name>A0ABQ2MD45_9MICC</name>
<evidence type="ECO:0000259" key="3">
    <source>
        <dbReference type="SMART" id="SM00226"/>
    </source>
</evidence>
<dbReference type="RefSeq" id="WP_159554239.1">
    <property type="nucleotide sequence ID" value="NZ_BAAAOU010000010.1"/>
</dbReference>
<dbReference type="InterPro" id="IPR036196">
    <property type="entry name" value="Ptyr_pPase_sf"/>
</dbReference>
<dbReference type="InterPro" id="IPR023485">
    <property type="entry name" value="Ptyr_pPase"/>
</dbReference>
<comment type="caution">
    <text evidence="4">The sequence shown here is derived from an EMBL/GenBank/DDBJ whole genome shotgun (WGS) entry which is preliminary data.</text>
</comment>
<dbReference type="SUPFAM" id="SSF52788">
    <property type="entry name" value="Phosphotyrosine protein phosphatases I"/>
    <property type="match status" value="1"/>
</dbReference>
<dbReference type="Gene3D" id="1.10.8.1060">
    <property type="entry name" value="Corynebacterium glutamicum thioredoxin-dependent arsenate reductase, N-terminal domain"/>
    <property type="match status" value="1"/>
</dbReference>
<dbReference type="PANTHER" id="PTHR43428">
    <property type="entry name" value="ARSENATE REDUCTASE"/>
    <property type="match status" value="1"/>
</dbReference>
<dbReference type="Pfam" id="PF21234">
    <property type="entry name" value="Phosphatase-like_N"/>
    <property type="match status" value="1"/>
</dbReference>
<protein>
    <recommendedName>
        <fullName evidence="3">Phosphotyrosine protein phosphatase I domain-containing protein</fullName>
    </recommendedName>
</protein>
<evidence type="ECO:0000256" key="2">
    <source>
        <dbReference type="SAM" id="MobiDB-lite"/>
    </source>
</evidence>
<dbReference type="Gene3D" id="1.10.10.10">
    <property type="entry name" value="Winged helix-like DNA-binding domain superfamily/Winged helix DNA-binding domain"/>
    <property type="match status" value="1"/>
</dbReference>